<evidence type="ECO:0000313" key="4">
    <source>
        <dbReference type="Proteomes" id="UP000245488"/>
    </source>
</evidence>
<sequence>MLRKGVVLGVNYTVSNISEAVTYVRNHLDLLKGQYICFSNVHTTVMSYDREDVREAENSSALTFPDGAPIARLLRHDADTEAVRMPGPDFMEEMLKASMDGQTTHYFYGSTQETLDKLKANIERKYPGTIVKGYYSPPFRDLSDAEEDEMIDMINKADPDIIWIGLGAPRQEKWMLAHKGKFRGVCVGVGAAFDFHAGTIKRAPGWIQLIGLEWLYRMLQNPERLVKRYFFTNIRFMWLIATGRNKKK</sequence>
<accession>A0A317G7V6</accession>
<dbReference type="Pfam" id="PF03808">
    <property type="entry name" value="Glyco_tran_WecG"/>
    <property type="match status" value="1"/>
</dbReference>
<dbReference type="NCBIfam" id="TIGR00696">
    <property type="entry name" value="wecG_tagA_cpsF"/>
    <property type="match status" value="1"/>
</dbReference>
<name>A0A317G7V6_BUTFI</name>
<dbReference type="GO" id="GO:0016758">
    <property type="term" value="F:hexosyltransferase activity"/>
    <property type="evidence" value="ECO:0007669"/>
    <property type="project" value="TreeGrafter"/>
</dbReference>
<dbReference type="PANTHER" id="PTHR34136:SF1">
    <property type="entry name" value="UDP-N-ACETYL-D-MANNOSAMINURONIC ACID TRANSFERASE"/>
    <property type="match status" value="1"/>
</dbReference>
<gene>
    <name evidence="3" type="ORF">CPT75_03270</name>
</gene>
<dbReference type="EMBL" id="NXNG01000001">
    <property type="protein sequence ID" value="PWT29291.1"/>
    <property type="molecule type" value="Genomic_DNA"/>
</dbReference>
<reference evidence="3 4" key="1">
    <citation type="submission" date="2017-09" db="EMBL/GenBank/DDBJ databases">
        <title>High-quality draft genome sequence of Butyrivibrio fibrisolvens INBov1, isolated from cow rumen.</title>
        <authorList>
            <person name="Rodriguez Hernaez J."/>
            <person name="Rivarola M."/>
            <person name="Paniego N."/>
            <person name="Cravero S."/>
            <person name="Ceron Cucchi M."/>
            <person name="Martinez M.C."/>
        </authorList>
    </citation>
    <scope>NUCLEOTIDE SEQUENCE [LARGE SCALE GENOMIC DNA]</scope>
    <source>
        <strain evidence="3 4">INBov1</strain>
    </source>
</reference>
<keyword evidence="1" id="KW-0328">Glycosyltransferase</keyword>
<dbReference type="CDD" id="cd06533">
    <property type="entry name" value="Glyco_transf_WecG_TagA"/>
    <property type="match status" value="1"/>
</dbReference>
<dbReference type="Proteomes" id="UP000245488">
    <property type="component" value="Chromosome"/>
</dbReference>
<proteinExistence type="predicted"/>
<organism evidence="3 4">
    <name type="scientific">Butyrivibrio fibrisolvens</name>
    <dbReference type="NCBI Taxonomy" id="831"/>
    <lineage>
        <taxon>Bacteria</taxon>
        <taxon>Bacillati</taxon>
        <taxon>Bacillota</taxon>
        <taxon>Clostridia</taxon>
        <taxon>Lachnospirales</taxon>
        <taxon>Lachnospiraceae</taxon>
        <taxon>Butyrivibrio</taxon>
    </lineage>
</organism>
<protein>
    <submittedName>
        <fullName evidence="3">Glycosyltransferase</fullName>
    </submittedName>
</protein>
<keyword evidence="4" id="KW-1185">Reference proteome</keyword>
<evidence type="ECO:0000313" key="3">
    <source>
        <dbReference type="EMBL" id="PWT29291.1"/>
    </source>
</evidence>
<dbReference type="AlphaFoldDB" id="A0A317G7V6"/>
<dbReference type="PANTHER" id="PTHR34136">
    <property type="match status" value="1"/>
</dbReference>
<comment type="caution">
    <text evidence="3">The sequence shown here is derived from an EMBL/GenBank/DDBJ whole genome shotgun (WGS) entry which is preliminary data.</text>
</comment>
<keyword evidence="2 3" id="KW-0808">Transferase</keyword>
<evidence type="ECO:0000256" key="2">
    <source>
        <dbReference type="ARBA" id="ARBA00022679"/>
    </source>
</evidence>
<evidence type="ECO:0000256" key="1">
    <source>
        <dbReference type="ARBA" id="ARBA00022676"/>
    </source>
</evidence>
<dbReference type="InterPro" id="IPR004629">
    <property type="entry name" value="WecG_TagA_CpsF"/>
</dbReference>